<dbReference type="EMBL" id="CP127363">
    <property type="protein sequence ID" value="WIY47304.1"/>
    <property type="molecule type" value="Genomic_DNA"/>
</dbReference>
<evidence type="ECO:0000313" key="1">
    <source>
        <dbReference type="EMBL" id="WIY47304.1"/>
    </source>
</evidence>
<gene>
    <name evidence="1" type="ORF">QRO08_15860</name>
</gene>
<name>A0ABY9AKQ0_PARCI</name>
<dbReference type="Proteomes" id="UP001242732">
    <property type="component" value="Chromosome"/>
</dbReference>
<dbReference type="RefSeq" id="WP_041827330.1">
    <property type="nucleotide sequence ID" value="NZ_CP023687.1"/>
</dbReference>
<protein>
    <submittedName>
        <fullName evidence="1">Uncharacterized protein</fullName>
    </submittedName>
</protein>
<accession>A0ABY9AKQ0</accession>
<organism evidence="1 2">
    <name type="scientific">Paracidovorax citrulli</name>
    <name type="common">Acidovorax citrulli</name>
    <dbReference type="NCBI Taxonomy" id="80869"/>
    <lineage>
        <taxon>Bacteria</taxon>
        <taxon>Pseudomonadati</taxon>
        <taxon>Pseudomonadota</taxon>
        <taxon>Betaproteobacteria</taxon>
        <taxon>Burkholderiales</taxon>
        <taxon>Comamonadaceae</taxon>
        <taxon>Paracidovorax</taxon>
    </lineage>
</organism>
<proteinExistence type="predicted"/>
<reference evidence="1 2" key="1">
    <citation type="submission" date="2023-06" db="EMBL/GenBank/DDBJ databases">
        <authorList>
            <person name="Ham H."/>
            <person name="Park D.S."/>
        </authorList>
    </citation>
    <scope>NUCLEOTIDE SEQUENCE [LARGE SCALE GENOMIC DNA]</scope>
    <source>
        <strain evidence="1 2">KACC 17005</strain>
    </source>
</reference>
<keyword evidence="2" id="KW-1185">Reference proteome</keyword>
<evidence type="ECO:0000313" key="2">
    <source>
        <dbReference type="Proteomes" id="UP001242732"/>
    </source>
</evidence>
<sequence length="76" mass="7998">MENDATIEKLHGRIEALRATQIALLIALATQGKLDLAGIARSASSWAKKSSVEGEALEALNAEMEILAALAAIPTR</sequence>